<dbReference type="eggNOG" id="ENOG502QVHF">
    <property type="taxonomic scope" value="Eukaryota"/>
</dbReference>
<accession>G7DTA5</accession>
<dbReference type="Proteomes" id="UP000009131">
    <property type="component" value="Unassembled WGS sequence"/>
</dbReference>
<dbReference type="InterPro" id="IPR027417">
    <property type="entry name" value="P-loop_NTPase"/>
</dbReference>
<dbReference type="EMBL" id="BABT02000025">
    <property type="protein sequence ID" value="GAA93752.1"/>
    <property type="molecule type" value="Genomic_DNA"/>
</dbReference>
<dbReference type="STRING" id="764103.G7DTA5"/>
<dbReference type="InterPro" id="IPR051667">
    <property type="entry name" value="Archaeal_ATPase_domain"/>
</dbReference>
<keyword evidence="3" id="KW-1185">Reference proteome</keyword>
<dbReference type="OrthoDB" id="2150628at2759"/>
<dbReference type="OMA" id="DLRWTEP"/>
<dbReference type="HOGENOM" id="CLU_019468_0_0_1"/>
<reference evidence="2 3" key="1">
    <citation type="journal article" date="2011" name="J. Gen. Appl. Microbiol.">
        <title>Draft genome sequencing of the enigmatic basidiomycete Mixia osmundae.</title>
        <authorList>
            <person name="Nishida H."/>
            <person name="Nagatsuka Y."/>
            <person name="Sugiyama J."/>
        </authorList>
    </citation>
    <scope>NUCLEOTIDE SEQUENCE [LARGE SCALE GENOMIC DNA]</scope>
    <source>
        <strain evidence="3">CBS 9802 / IAM 14324 / JCM 22182 / KY 12970</strain>
    </source>
</reference>
<evidence type="ECO:0000313" key="2">
    <source>
        <dbReference type="EMBL" id="GAA93752.1"/>
    </source>
</evidence>
<evidence type="ECO:0000256" key="1">
    <source>
        <dbReference type="SAM" id="MobiDB-lite"/>
    </source>
</evidence>
<feature type="region of interest" description="Disordered" evidence="1">
    <location>
        <begin position="506"/>
        <end position="529"/>
    </location>
</feature>
<dbReference type="PANTHER" id="PTHR37096:SF1">
    <property type="entry name" value="AAA+ ATPASE DOMAIN-CONTAINING PROTEIN"/>
    <property type="match status" value="1"/>
</dbReference>
<feature type="compositionally biased region" description="Basic and acidic residues" evidence="1">
    <location>
        <begin position="235"/>
        <end position="275"/>
    </location>
</feature>
<feature type="region of interest" description="Disordered" evidence="1">
    <location>
        <begin position="233"/>
        <end position="275"/>
    </location>
</feature>
<sequence>MSFRRVKLRPPSQQTRIGLLIPPPRLNTSTLQWPQRRTFFGLGEIFGVLANPAETVRSLTESKKLLEEARNDMKEQQERAQIPPKHTFSPLPGFFERTNEIKAIERCLAKVPNFTVIFGSSSVGKTALLRQVLSQDKYHVLHFDLRIAGFADLASLYMSFSVQMEQWCTGVAEKLDGYQDYAKEGLAFKHDRLSVERRVEGGGTVKTSDIAHLMELFQSALLKYWEYEPQLSEEQQERRDAQSAESHKKPKTRKVDDGKQETRDDRQPEQQKVMQVDKDTKKIPVFFLDEAHKLPALIKSSETMKCFLDSILVLTKQDRLCHVVHATSDSFYMHWLRQMNVMQHAKIMTIGDCTKEEAKRYYETVLLPDVPAELQSGLDFESQYDAFGGKLAHHQDFVADYRDLDGKLRIRDCSHYVQAHSLLNLQLIHSMPNRRPSAVDGDDPEISSGPMGTGFEIYSPLANAASSPHSTSSPFMGAVQPEQSENDPGAPFSAADLLAIMQKLSESRPPGADPQTKLQGSAAASSSPDSAAWEVPYFPMCRILGARAVDGLVMGRILELRWTGTISPEGSSAAVRGSNPGTVPTLLPTTPIVRLAMHDILTEQAAKK</sequence>
<proteinExistence type="predicted"/>
<organism evidence="2 3">
    <name type="scientific">Mixia osmundae (strain CBS 9802 / IAM 14324 / JCM 22182 / KY 12970)</name>
    <dbReference type="NCBI Taxonomy" id="764103"/>
    <lineage>
        <taxon>Eukaryota</taxon>
        <taxon>Fungi</taxon>
        <taxon>Dikarya</taxon>
        <taxon>Basidiomycota</taxon>
        <taxon>Pucciniomycotina</taxon>
        <taxon>Mixiomycetes</taxon>
        <taxon>Mixiales</taxon>
        <taxon>Mixiaceae</taxon>
        <taxon>Mixia</taxon>
    </lineage>
</organism>
<reference evidence="2 3" key="2">
    <citation type="journal article" date="2012" name="Open Biol.">
        <title>Characteristics of nucleosomes and linker DNA regions on the genome of the basidiomycete Mixia osmundae revealed by mono- and dinucleosome mapping.</title>
        <authorList>
            <person name="Nishida H."/>
            <person name="Kondo S."/>
            <person name="Matsumoto T."/>
            <person name="Suzuki Y."/>
            <person name="Yoshikawa H."/>
            <person name="Taylor T.D."/>
            <person name="Sugiyama J."/>
        </authorList>
    </citation>
    <scope>NUCLEOTIDE SEQUENCE [LARGE SCALE GENOMIC DNA]</scope>
    <source>
        <strain evidence="3">CBS 9802 / IAM 14324 / JCM 22182 / KY 12970</strain>
    </source>
</reference>
<dbReference type="SUPFAM" id="SSF52540">
    <property type="entry name" value="P-loop containing nucleoside triphosphate hydrolases"/>
    <property type="match status" value="1"/>
</dbReference>
<dbReference type="InParanoid" id="G7DTA5"/>
<gene>
    <name evidence="2" type="primary">Mo00398</name>
    <name evidence="2" type="ORF">E5Q_00398</name>
</gene>
<evidence type="ECO:0008006" key="4">
    <source>
        <dbReference type="Google" id="ProtNLM"/>
    </source>
</evidence>
<feature type="compositionally biased region" description="Polar residues" evidence="1">
    <location>
        <begin position="464"/>
        <end position="474"/>
    </location>
</feature>
<dbReference type="Gene3D" id="3.40.50.300">
    <property type="entry name" value="P-loop containing nucleotide triphosphate hydrolases"/>
    <property type="match status" value="1"/>
</dbReference>
<dbReference type="AlphaFoldDB" id="G7DTA5"/>
<feature type="region of interest" description="Disordered" evidence="1">
    <location>
        <begin position="463"/>
        <end position="491"/>
    </location>
</feature>
<evidence type="ECO:0000313" key="3">
    <source>
        <dbReference type="Proteomes" id="UP000009131"/>
    </source>
</evidence>
<dbReference type="PANTHER" id="PTHR37096">
    <property type="entry name" value="YALI0E33429P"/>
    <property type="match status" value="1"/>
</dbReference>
<dbReference type="RefSeq" id="XP_014570917.1">
    <property type="nucleotide sequence ID" value="XM_014715431.1"/>
</dbReference>
<comment type="caution">
    <text evidence="2">The sequence shown here is derived from an EMBL/GenBank/DDBJ whole genome shotgun (WGS) entry which is preliminary data.</text>
</comment>
<protein>
    <recommendedName>
        <fullName evidence="4">ATPase domain-containing protein</fullName>
    </recommendedName>
</protein>
<feature type="region of interest" description="Disordered" evidence="1">
    <location>
        <begin position="433"/>
        <end position="452"/>
    </location>
</feature>
<name>G7DTA5_MIXOS</name>